<dbReference type="InterPro" id="IPR036068">
    <property type="entry name" value="Nicotinate_pribotase-like_C"/>
</dbReference>
<dbReference type="GO" id="GO:0034213">
    <property type="term" value="P:quinolinate catabolic process"/>
    <property type="evidence" value="ECO:0007669"/>
    <property type="project" value="TreeGrafter"/>
</dbReference>
<comment type="similarity">
    <text evidence="1">Belongs to the NadC/ModD family.</text>
</comment>
<sequence length="256" mass="27624">MQAWRACRPPPRANPGWLLDDAGFYDLTTQLLGIGDVDGLAEVFAREQFVAAGSEEAAEVYRMADRRVDVEIHVDTGDLARPGDVILRATGSAGALHMAWRAAQEVIAYASGVATRTRSLVEVARSVSPRIVIATTRKTPPGLRALYFGAVMAGGGVIHRCCLSDGVLLFRNHLTFLDGRDLSSIIRSLKNANPLRPVGIEVETPEEAIEAAAAGADYVQLERRPPAGRLLHELQRGGSIALLHPVVDRCAHRPPL</sequence>
<dbReference type="PANTHER" id="PTHR32179">
    <property type="entry name" value="NICOTINATE-NUCLEOTIDE PYROPHOSPHORYLASE [CARBOXYLATING]"/>
    <property type="match status" value="1"/>
</dbReference>
<dbReference type="GeneID" id="55584674"/>
<dbReference type="InterPro" id="IPR022412">
    <property type="entry name" value="Quinolinate_PRibosylTrfase_N"/>
</dbReference>
<feature type="domain" description="Quinolinate phosphoribosyl transferase N-terminal" evidence="5">
    <location>
        <begin position="26"/>
        <end position="111"/>
    </location>
</feature>
<dbReference type="PANTHER" id="PTHR32179:SF4">
    <property type="entry name" value="PYROPHOSPHORYLASE MODD-RELATED"/>
    <property type="match status" value="1"/>
</dbReference>
<evidence type="ECO:0000259" key="4">
    <source>
        <dbReference type="Pfam" id="PF01729"/>
    </source>
</evidence>
<dbReference type="GO" id="GO:0005737">
    <property type="term" value="C:cytoplasm"/>
    <property type="evidence" value="ECO:0007669"/>
    <property type="project" value="TreeGrafter"/>
</dbReference>
<evidence type="ECO:0000259" key="5">
    <source>
        <dbReference type="Pfam" id="PF02749"/>
    </source>
</evidence>
<dbReference type="Gene3D" id="3.90.1170.20">
    <property type="entry name" value="Quinolinate phosphoribosyl transferase, N-terminal domain"/>
    <property type="match status" value="1"/>
</dbReference>
<dbReference type="Gene3D" id="3.20.20.70">
    <property type="entry name" value="Aldolase class I"/>
    <property type="match status" value="1"/>
</dbReference>
<gene>
    <name evidence="6" type="ORF">NAS2_0863</name>
</gene>
<dbReference type="InterPro" id="IPR037128">
    <property type="entry name" value="Quinolinate_PRibosylTase_N_sf"/>
</dbReference>
<dbReference type="SUPFAM" id="SSF54675">
    <property type="entry name" value="Nicotinate/Quinolinate PRTase N-terminal domain-like"/>
    <property type="match status" value="1"/>
</dbReference>
<evidence type="ECO:0000313" key="7">
    <source>
        <dbReference type="Proteomes" id="UP000509448"/>
    </source>
</evidence>
<dbReference type="RefSeq" id="WP_174448504.1">
    <property type="nucleotide sequence ID" value="NZ_AP018732.1"/>
</dbReference>
<dbReference type="EMBL" id="AP018732">
    <property type="protein sequence ID" value="BBE42252.1"/>
    <property type="molecule type" value="Genomic_DNA"/>
</dbReference>
<protein>
    <submittedName>
        <fullName evidence="6">Molybdenum transport system protein ModD</fullName>
    </submittedName>
</protein>
<dbReference type="InterPro" id="IPR002638">
    <property type="entry name" value="Quinolinate_PRibosylTrfase_C"/>
</dbReference>
<dbReference type="Pfam" id="PF02749">
    <property type="entry name" value="QRPTase_N"/>
    <property type="match status" value="1"/>
</dbReference>
<dbReference type="AlphaFoldDB" id="A0A4P2VG37"/>
<keyword evidence="3" id="KW-0808">Transferase</keyword>
<dbReference type="InterPro" id="IPR027277">
    <property type="entry name" value="NadC/ModD"/>
</dbReference>
<feature type="domain" description="Quinolinate phosphoribosyl transferase C-terminal" evidence="4">
    <location>
        <begin position="113"/>
        <end position="223"/>
    </location>
</feature>
<dbReference type="InterPro" id="IPR013785">
    <property type="entry name" value="Aldolase_TIM"/>
</dbReference>
<dbReference type="KEGG" id="ccai:NAS2_0863"/>
<proteinExistence type="inferred from homology"/>
<reference evidence="6 7" key="1">
    <citation type="journal article" date="2019" name="ISME J.">
        <title>Isolation and characterization of a thermophilic sulfur- and iron-reducing thaumarchaeote from a terrestrial acidic hot spring.</title>
        <authorList>
            <person name="Kato S."/>
            <person name="Itoh T."/>
            <person name="Yuki M."/>
            <person name="Nagamori M."/>
            <person name="Ohnishi M."/>
            <person name="Uematsu K."/>
            <person name="Suzuki K."/>
            <person name="Takashina T."/>
            <person name="Ohkuma M."/>
        </authorList>
    </citation>
    <scope>NUCLEOTIDE SEQUENCE [LARGE SCALE GENOMIC DNA]</scope>
    <source>
        <strain evidence="6 7">NAS-02</strain>
    </source>
</reference>
<keyword evidence="7" id="KW-1185">Reference proteome</keyword>
<name>A0A4P2VG37_9ARCH</name>
<accession>A0A4P2VG37</accession>
<evidence type="ECO:0000256" key="1">
    <source>
        <dbReference type="ARBA" id="ARBA00009400"/>
    </source>
</evidence>
<organism evidence="6 7">
    <name type="scientific">Conexivisphaera calida</name>
    <dbReference type="NCBI Taxonomy" id="1874277"/>
    <lineage>
        <taxon>Archaea</taxon>
        <taxon>Nitrososphaerota</taxon>
        <taxon>Conexivisphaeria</taxon>
        <taxon>Conexivisphaerales</taxon>
        <taxon>Conexivisphaeraceae</taxon>
        <taxon>Conexivisphaera</taxon>
    </lineage>
</organism>
<evidence type="ECO:0000256" key="3">
    <source>
        <dbReference type="ARBA" id="ARBA00022679"/>
    </source>
</evidence>
<evidence type="ECO:0000313" key="6">
    <source>
        <dbReference type="EMBL" id="BBE42252.1"/>
    </source>
</evidence>
<dbReference type="GO" id="GO:0009435">
    <property type="term" value="P:NAD+ biosynthetic process"/>
    <property type="evidence" value="ECO:0007669"/>
    <property type="project" value="InterPro"/>
</dbReference>
<evidence type="ECO:0000256" key="2">
    <source>
        <dbReference type="ARBA" id="ARBA00022676"/>
    </source>
</evidence>
<dbReference type="GO" id="GO:0004514">
    <property type="term" value="F:nicotinate-nucleotide diphosphorylase (carboxylating) activity"/>
    <property type="evidence" value="ECO:0007669"/>
    <property type="project" value="InterPro"/>
</dbReference>
<dbReference type="OrthoDB" id="115072at2157"/>
<dbReference type="Proteomes" id="UP000509448">
    <property type="component" value="Chromosome"/>
</dbReference>
<dbReference type="SUPFAM" id="SSF51690">
    <property type="entry name" value="Nicotinate/Quinolinate PRTase C-terminal domain-like"/>
    <property type="match status" value="1"/>
</dbReference>
<keyword evidence="2" id="KW-0328">Glycosyltransferase</keyword>
<dbReference type="Pfam" id="PF01729">
    <property type="entry name" value="QRPTase_C"/>
    <property type="match status" value="1"/>
</dbReference>